<evidence type="ECO:0000256" key="1">
    <source>
        <dbReference type="ARBA" id="ARBA00022737"/>
    </source>
</evidence>
<keyword evidence="1" id="KW-0677">Repeat</keyword>
<dbReference type="EMBL" id="WHOB01000018">
    <property type="protein sequence ID" value="NOU78471.1"/>
    <property type="molecule type" value="Genomic_DNA"/>
</dbReference>
<dbReference type="Proteomes" id="UP000596857">
    <property type="component" value="Unassembled WGS sequence"/>
</dbReference>
<comment type="caution">
    <text evidence="5">The sequence shown here is derived from an EMBL/GenBank/DDBJ whole genome shotgun (WGS) entry which is preliminary data.</text>
</comment>
<feature type="compositionally biased region" description="Polar residues" evidence="2">
    <location>
        <begin position="41"/>
        <end position="57"/>
    </location>
</feature>
<keyword evidence="6" id="KW-1185">Reference proteome</keyword>
<evidence type="ECO:0000313" key="6">
    <source>
        <dbReference type="Proteomes" id="UP000596857"/>
    </source>
</evidence>
<sequence length="1839" mass="206043">MGRSSFKKFTIILMVFILLFDSFFGTSVAVGGGIQQPTAATKSIESSTDGLQNVQLPSPTPSPLPDEYIEVQPESTFVPALEPTPTPMAESFDVPSVSEENEPAQSRSSLRASEDVPAEGYDVMSEPEVKSLYEKYTELFGDKQVLLEQEQIEKLFEAGTSISDVYAIAFLHAIYNLDPLILWEMKQKSKENWLGLDQKLSEEDQKITSPTVAEDVYGEETLSRVSTVTESVYVEESLEELDQPIAKYNAIVTLSSSIDDAMSQIGLKDKYQTFNQQFSDQNNSSETINPITGMLTWRSNQISLPGRDGLDLNLGVIFQSNMTSQFYPGRYSDSTGKTFNEGIWDNNQWDNFLGLGWSFNIPSISSYNSYNDGKGGTYELEFVNQGENSYYRLKDYPVGEVKITTPGSSFLVQFPDKSTERYYSDTMVQTDRFGNKITYTYDSKRNISSIEDTLGRTITFAYKLYVTGSTSTGPNVTVRVFENNVKVKEVNYFQQSLGFNGATGLNRIEVTNEEKIQFEYAEYTQEFDFLSKSVPNSKSVHFEEYMLKKVQYNNSSQSVYDYEYGYHNLSQYGVIKKSRVSGRSDLILRNSLPSYVMNHNVISYSGDYSAYGVGSDPEKVPEGYHFSSTVGSVNQNNVLQQTTTTTFNHLKQQESVETRVASGSQTGQRVLTLYSNFLTNYKFTPSLIEQRIYDGDGDTNPNSLYTELTYNNLGYTLTETLPIPSEKLNNVAIKQKFTRSYQYDPSFKLPKVISWYANENDNTPLSESVSYTADGRIERNENALGEVTLFTYGKDSNAFTVTAEKWAGSQRTAKTVTIYGSTYNFAYPTEQQQWFNIGQPNQQIVTTWKSYDRASGLLLSETNGNQQTTSYVYDALGRLLKITKPEFSNSNGTRYSETEEYIYKDNQISTNFDSVNAGTYSFVVDTIHTLTQIANGSTMKTYGIQFYNGLGQTLLDERYDPNAGRYTQTQYHYDEWNRPVYVIDAASNTLSASYDAWGRQNRATNANEDLIVSEYSIKARTSTSYIQDKTTHEILNYAEQSFDVWGNKISASTYKDWPANGQKITESYRYNIMGNMTGYTDPNRKLNEDGVTATYTYDSLGRLSALKDALNQTTAYSYDGNGQLSKVTIQAKNGSPQTLNTKTYNELGLLAVKQDGASQSESYTYNSLGQLTAKTDRNGSSYGYLYDESGRLKKSTISGTINNVTQTQETNVIFGDGSASNQTLQTLKNNVITATQTQTQDSLGRVRSYSALSGNHSASIGNQLDIIGRVKQISDNYMGFYTNYQYTKQRLDKVQTNGSSTMTSAASANVQYSYFANDLVKSIAYPALTDGSVLKTEYTYNKALGWTESVKNTKGSEVLSGYSYGYDNNGNRVRVSEIRKGSSSEQVTNYDYDALNRLVSINRPDGTQTTYTYDVRGNRQTASDTSSVNQDLADSSYTYDLQNTLTSVTKGGNTTSFKYYADSLRSIKTKGNTETQVNYNFQGQVISEEKIVSGVFVEQANFVRGDRVLVKKDKKASKDYYYLYNGHGDVVQIVDTNGVIKNNYVYDEWGNITSQTEEISNSFKYAGETYDPETGLYYLRARYYDPSMGRFLNEDTVEGQIDNPLTQNLYTYVGNNPLIFSDPSGHSMESDHVLTQQVLNQLAPLTAGWEDLQRQLLSLDNSSASNITRMNIIALQTTIHRAAQNIRFNYFSTIENPTQTQIDAASSAGYIFGKNVDLSAGYKGRVDAQNDGSGTQRHGHIFGPKGEEWSRNLDGTIHDANRNSPGSPPKWVQKEMEKKTRFKWNEVNSTPPTSSINPGNIETGLYVVGGGYLAYRGIRLLPSLIPILWPTLPANLIAP</sequence>
<accession>A0ABX1YE47</accession>
<dbReference type="PANTHER" id="PTHR32305">
    <property type="match status" value="1"/>
</dbReference>
<feature type="domain" description="Tox-WTIP" evidence="3">
    <location>
        <begin position="1768"/>
        <end position="1839"/>
    </location>
</feature>
<gene>
    <name evidence="5" type="ORF">GC101_06205</name>
</gene>
<feature type="domain" description="Teneurin-like YD-shell" evidence="4">
    <location>
        <begin position="1060"/>
        <end position="1192"/>
    </location>
</feature>
<dbReference type="InterPro" id="IPR028898">
    <property type="entry name" value="Tox-WTIP_dom"/>
</dbReference>
<feature type="region of interest" description="Disordered" evidence="2">
    <location>
        <begin position="41"/>
        <end position="67"/>
    </location>
</feature>
<dbReference type="InterPro" id="IPR031325">
    <property type="entry name" value="RHS_repeat"/>
</dbReference>
<dbReference type="Pfam" id="PF15654">
    <property type="entry name" value="Tox-WTIP"/>
    <property type="match status" value="1"/>
</dbReference>
<proteinExistence type="predicted"/>
<dbReference type="InterPro" id="IPR050708">
    <property type="entry name" value="T6SS_VgrG/RHS"/>
</dbReference>
<dbReference type="Gene3D" id="2.180.10.10">
    <property type="entry name" value="RHS repeat-associated core"/>
    <property type="match status" value="2"/>
</dbReference>
<dbReference type="Pfam" id="PF05593">
    <property type="entry name" value="RHS_repeat"/>
    <property type="match status" value="1"/>
</dbReference>
<feature type="region of interest" description="Disordered" evidence="2">
    <location>
        <begin position="79"/>
        <end position="123"/>
    </location>
</feature>
<dbReference type="InterPro" id="IPR056823">
    <property type="entry name" value="TEN-like_YD-shell"/>
</dbReference>
<reference evidence="5 6" key="1">
    <citation type="submission" date="2019-10" db="EMBL/GenBank/DDBJ databases">
        <title>Description of Paenibacillus terricola sp. nov.</title>
        <authorList>
            <person name="Carlier A."/>
            <person name="Qi S."/>
        </authorList>
    </citation>
    <scope>NUCLEOTIDE SEQUENCE [LARGE SCALE GENOMIC DNA]</scope>
    <source>
        <strain evidence="5 6">LMG 31459</strain>
    </source>
</reference>
<dbReference type="InterPro" id="IPR022385">
    <property type="entry name" value="Rhs_assc_core"/>
</dbReference>
<dbReference type="InterPro" id="IPR006530">
    <property type="entry name" value="YD"/>
</dbReference>
<evidence type="ECO:0000256" key="2">
    <source>
        <dbReference type="SAM" id="MobiDB-lite"/>
    </source>
</evidence>
<dbReference type="Pfam" id="PF25023">
    <property type="entry name" value="TEN_YD-shell"/>
    <property type="match status" value="2"/>
</dbReference>
<evidence type="ECO:0000313" key="5">
    <source>
        <dbReference type="EMBL" id="NOU78471.1"/>
    </source>
</evidence>
<protein>
    <submittedName>
        <fullName evidence="5">RHS repeat protein</fullName>
    </submittedName>
</protein>
<evidence type="ECO:0000259" key="4">
    <source>
        <dbReference type="Pfam" id="PF25023"/>
    </source>
</evidence>
<evidence type="ECO:0000259" key="3">
    <source>
        <dbReference type="Pfam" id="PF15654"/>
    </source>
</evidence>
<dbReference type="NCBIfam" id="TIGR01643">
    <property type="entry name" value="YD_repeat_2x"/>
    <property type="match status" value="5"/>
</dbReference>
<dbReference type="PANTHER" id="PTHR32305:SF15">
    <property type="entry name" value="PROTEIN RHSA-RELATED"/>
    <property type="match status" value="1"/>
</dbReference>
<name>A0ABX1YE47_9BACL</name>
<dbReference type="RefSeq" id="WP_171716538.1">
    <property type="nucleotide sequence ID" value="NZ_WHOB01000018.1"/>
</dbReference>
<feature type="domain" description="Teneurin-like YD-shell" evidence="4">
    <location>
        <begin position="1247"/>
        <end position="1617"/>
    </location>
</feature>
<dbReference type="NCBIfam" id="TIGR03696">
    <property type="entry name" value="Rhs_assc_core"/>
    <property type="match status" value="1"/>
</dbReference>
<organism evidence="5 6">
    <name type="scientific">Paenibacillus phytohabitans</name>
    <dbReference type="NCBI Taxonomy" id="2654978"/>
    <lineage>
        <taxon>Bacteria</taxon>
        <taxon>Bacillati</taxon>
        <taxon>Bacillota</taxon>
        <taxon>Bacilli</taxon>
        <taxon>Bacillales</taxon>
        <taxon>Paenibacillaceae</taxon>
        <taxon>Paenibacillus</taxon>
    </lineage>
</organism>